<evidence type="ECO:0000313" key="2">
    <source>
        <dbReference type="Proteomes" id="UP000735302"/>
    </source>
</evidence>
<proteinExistence type="predicted"/>
<evidence type="ECO:0000313" key="1">
    <source>
        <dbReference type="EMBL" id="GFO33481.1"/>
    </source>
</evidence>
<sequence length="116" mass="13220">MEQVLPLVQISPGRLWLARTGDEKVLENLRASLLLDTTNSAANVPLAKSNMWLVLKSFTSPYDPMRTKTLRSTITTRQINEHSSKYELVRSPSQTSWHPESEIFRWKPLEGGRNAV</sequence>
<dbReference type="EMBL" id="BLXT01006773">
    <property type="protein sequence ID" value="GFO33481.1"/>
    <property type="molecule type" value="Genomic_DNA"/>
</dbReference>
<organism evidence="1 2">
    <name type="scientific">Plakobranchus ocellatus</name>
    <dbReference type="NCBI Taxonomy" id="259542"/>
    <lineage>
        <taxon>Eukaryota</taxon>
        <taxon>Metazoa</taxon>
        <taxon>Spiralia</taxon>
        <taxon>Lophotrochozoa</taxon>
        <taxon>Mollusca</taxon>
        <taxon>Gastropoda</taxon>
        <taxon>Heterobranchia</taxon>
        <taxon>Euthyneura</taxon>
        <taxon>Panpulmonata</taxon>
        <taxon>Sacoglossa</taxon>
        <taxon>Placobranchoidea</taxon>
        <taxon>Plakobranchidae</taxon>
        <taxon>Plakobranchus</taxon>
    </lineage>
</organism>
<gene>
    <name evidence="1" type="ORF">PoB_005998600</name>
</gene>
<accession>A0AAV4CNP5</accession>
<dbReference type="AlphaFoldDB" id="A0AAV4CNP5"/>
<protein>
    <submittedName>
        <fullName evidence="1">Uncharacterized protein</fullName>
    </submittedName>
</protein>
<name>A0AAV4CNP5_9GAST</name>
<comment type="caution">
    <text evidence="1">The sequence shown here is derived from an EMBL/GenBank/DDBJ whole genome shotgun (WGS) entry which is preliminary data.</text>
</comment>
<reference evidence="1 2" key="1">
    <citation type="journal article" date="2021" name="Elife">
        <title>Chloroplast acquisition without the gene transfer in kleptoplastic sea slugs, Plakobranchus ocellatus.</title>
        <authorList>
            <person name="Maeda T."/>
            <person name="Takahashi S."/>
            <person name="Yoshida T."/>
            <person name="Shimamura S."/>
            <person name="Takaki Y."/>
            <person name="Nagai Y."/>
            <person name="Toyoda A."/>
            <person name="Suzuki Y."/>
            <person name="Arimoto A."/>
            <person name="Ishii H."/>
            <person name="Satoh N."/>
            <person name="Nishiyama T."/>
            <person name="Hasebe M."/>
            <person name="Maruyama T."/>
            <person name="Minagawa J."/>
            <person name="Obokata J."/>
            <person name="Shigenobu S."/>
        </authorList>
    </citation>
    <scope>NUCLEOTIDE SEQUENCE [LARGE SCALE GENOMIC DNA]</scope>
</reference>
<keyword evidence="2" id="KW-1185">Reference proteome</keyword>
<dbReference type="Proteomes" id="UP000735302">
    <property type="component" value="Unassembled WGS sequence"/>
</dbReference>